<dbReference type="EMBL" id="CAKKTJ010000319">
    <property type="protein sequence ID" value="CAH0479539.1"/>
    <property type="molecule type" value="Genomic_DNA"/>
</dbReference>
<dbReference type="EMBL" id="CAKKTJ010000319">
    <property type="protein sequence ID" value="CAH0479533.1"/>
    <property type="molecule type" value="Genomic_DNA"/>
</dbReference>
<dbReference type="EMBL" id="CAKKTJ010000319">
    <property type="protein sequence ID" value="CAH0479532.1"/>
    <property type="molecule type" value="Genomic_DNA"/>
</dbReference>
<gene>
    <name evidence="17" type="ORF">PBS001_LOCUS1848</name>
    <name evidence="18" type="ORF">PBS001_LOCUS1849</name>
    <name evidence="2" type="ORF">PBS003_LOCUS6161</name>
    <name evidence="3" type="ORF">PBS003_LOCUS6162</name>
    <name evidence="4" type="ORF">PBS003_LOCUS6163</name>
    <name evidence="5" type="ORF">PBS003_LOCUS6164</name>
    <name evidence="6" type="ORF">PBS003_LOCUS6165</name>
    <name evidence="7" type="ORF">PBS003_LOCUS6166</name>
    <name evidence="8" type="ORF">PBS003_LOCUS6167</name>
    <name evidence="9" type="ORF">PBS003_LOCUS6168</name>
    <name evidence="10" type="ORF">PBS003_LOCUS6169</name>
    <name evidence="11" type="ORF">PBS003_LOCUS6170</name>
    <name evidence="12" type="ORF">PBS003_LOCUS6171</name>
    <name evidence="13" type="ORF">PBS003_LOCUS6172</name>
    <name evidence="14" type="ORF">PBS003_LOCUS6173</name>
    <name evidence="15" type="ORF">PBS003_LOCUS6174</name>
    <name evidence="16" type="ORF">PBS003_LOCUS6175</name>
</gene>
<name>A0AAU9L1Z0_9STRA</name>
<dbReference type="EMBL" id="CAKKTJ010000319">
    <property type="protein sequence ID" value="CAH0479530.1"/>
    <property type="molecule type" value="Genomic_DNA"/>
</dbReference>
<dbReference type="EMBL" id="CAKKTJ010000319">
    <property type="protein sequence ID" value="CAH0479527.1"/>
    <property type="molecule type" value="Genomic_DNA"/>
</dbReference>
<reference evidence="16 19" key="1">
    <citation type="submission" date="2021-11" db="EMBL/GenBank/DDBJ databases">
        <authorList>
            <person name="Islam A."/>
            <person name="Islam S."/>
            <person name="Flora M.S."/>
            <person name="Rahman M."/>
            <person name="Ziaur R.M."/>
            <person name="Epstein J.H."/>
            <person name="Hassan M."/>
            <person name="Klassen M."/>
            <person name="Woodard K."/>
            <person name="Webb A."/>
            <person name="Webby R.J."/>
            <person name="El Zowalaty M.E."/>
        </authorList>
    </citation>
    <scope>NUCLEOTIDE SEQUENCE</scope>
    <source>
        <strain evidence="17">Pbs1</strain>
        <strain evidence="16">Pbs3</strain>
    </source>
</reference>
<evidence type="ECO:0000313" key="8">
    <source>
        <dbReference type="EMBL" id="CAH0479532.1"/>
    </source>
</evidence>
<dbReference type="Proteomes" id="UP001160483">
    <property type="component" value="Unassembled WGS sequence"/>
</dbReference>
<evidence type="ECO:0000313" key="16">
    <source>
        <dbReference type="EMBL" id="CAH0479540.1"/>
    </source>
</evidence>
<dbReference type="EMBL" id="CAKKTJ010000319">
    <property type="protein sequence ID" value="CAH0479538.1"/>
    <property type="molecule type" value="Genomic_DNA"/>
</dbReference>
<evidence type="ECO:0000313" key="7">
    <source>
        <dbReference type="EMBL" id="CAH0479531.1"/>
    </source>
</evidence>
<feature type="chain" id="PRO_5044713119" description="Apple domain-containing protein" evidence="1">
    <location>
        <begin position="20"/>
        <end position="141"/>
    </location>
</feature>
<protein>
    <recommendedName>
        <fullName evidence="21">Apple domain-containing protein</fullName>
    </recommendedName>
</protein>
<dbReference type="EMBL" id="CAKKTJ010000319">
    <property type="protein sequence ID" value="CAH0479534.1"/>
    <property type="molecule type" value="Genomic_DNA"/>
</dbReference>
<dbReference type="EMBL" id="CAKKTJ010000319">
    <property type="protein sequence ID" value="CAH0479528.1"/>
    <property type="molecule type" value="Genomic_DNA"/>
</dbReference>
<feature type="signal peptide" evidence="1">
    <location>
        <begin position="1"/>
        <end position="19"/>
    </location>
</feature>
<evidence type="ECO:0000313" key="4">
    <source>
        <dbReference type="EMBL" id="CAH0479528.1"/>
    </source>
</evidence>
<evidence type="ECO:0000313" key="18">
    <source>
        <dbReference type="EMBL" id="CAH0515128.1"/>
    </source>
</evidence>
<organism evidence="16 20">
    <name type="scientific">Peronospora belbahrii</name>
    <dbReference type="NCBI Taxonomy" id="622444"/>
    <lineage>
        <taxon>Eukaryota</taxon>
        <taxon>Sar</taxon>
        <taxon>Stramenopiles</taxon>
        <taxon>Oomycota</taxon>
        <taxon>Peronosporomycetes</taxon>
        <taxon>Peronosporales</taxon>
        <taxon>Peronosporaceae</taxon>
        <taxon>Peronospora</taxon>
    </lineage>
</organism>
<dbReference type="EMBL" id="CAKKTJ010000319">
    <property type="protein sequence ID" value="CAH0479535.1"/>
    <property type="molecule type" value="Genomic_DNA"/>
</dbReference>
<evidence type="ECO:0000313" key="15">
    <source>
        <dbReference type="EMBL" id="CAH0479539.1"/>
    </source>
</evidence>
<evidence type="ECO:0000313" key="9">
    <source>
        <dbReference type="EMBL" id="CAH0479533.1"/>
    </source>
</evidence>
<evidence type="ECO:0008006" key="21">
    <source>
        <dbReference type="Google" id="ProtNLM"/>
    </source>
</evidence>
<evidence type="ECO:0000313" key="10">
    <source>
        <dbReference type="EMBL" id="CAH0479534.1"/>
    </source>
</evidence>
<evidence type="ECO:0000313" key="2">
    <source>
        <dbReference type="EMBL" id="CAH0479526.1"/>
    </source>
</evidence>
<dbReference type="EMBL" id="CAKKTJ010000319">
    <property type="protein sequence ID" value="CAH0479537.1"/>
    <property type="molecule type" value="Genomic_DNA"/>
</dbReference>
<dbReference type="EMBL" id="CAKKTJ010000319">
    <property type="protein sequence ID" value="CAH0479526.1"/>
    <property type="molecule type" value="Genomic_DNA"/>
</dbReference>
<evidence type="ECO:0000313" key="19">
    <source>
        <dbReference type="Proteomes" id="UP001158986"/>
    </source>
</evidence>
<dbReference type="AlphaFoldDB" id="A0AAU9L1Z0"/>
<accession>A0AAU9L1Z0</accession>
<dbReference type="EMBL" id="CAKLCB010000103">
    <property type="protein sequence ID" value="CAH0515128.1"/>
    <property type="molecule type" value="Genomic_DNA"/>
</dbReference>
<comment type="caution">
    <text evidence="16">The sequence shown here is derived from an EMBL/GenBank/DDBJ whole genome shotgun (WGS) entry which is preliminary data.</text>
</comment>
<evidence type="ECO:0000313" key="11">
    <source>
        <dbReference type="EMBL" id="CAH0479535.1"/>
    </source>
</evidence>
<dbReference type="EMBL" id="CAKKTJ010000319">
    <property type="protein sequence ID" value="CAH0479531.1"/>
    <property type="molecule type" value="Genomic_DNA"/>
</dbReference>
<evidence type="ECO:0000313" key="12">
    <source>
        <dbReference type="EMBL" id="CAH0479536.1"/>
    </source>
</evidence>
<evidence type="ECO:0000256" key="1">
    <source>
        <dbReference type="SAM" id="SignalP"/>
    </source>
</evidence>
<evidence type="ECO:0000313" key="6">
    <source>
        <dbReference type="EMBL" id="CAH0479530.1"/>
    </source>
</evidence>
<dbReference type="EMBL" id="CAKLCB010000103">
    <property type="protein sequence ID" value="CAH0515127.1"/>
    <property type="molecule type" value="Genomic_DNA"/>
</dbReference>
<keyword evidence="1" id="KW-0732">Signal</keyword>
<evidence type="ECO:0000313" key="3">
    <source>
        <dbReference type="EMBL" id="CAH0479527.1"/>
    </source>
</evidence>
<dbReference type="EMBL" id="CAKKTJ010000319">
    <property type="protein sequence ID" value="CAH0479536.1"/>
    <property type="molecule type" value="Genomic_DNA"/>
</dbReference>
<evidence type="ECO:0000313" key="20">
    <source>
        <dbReference type="Proteomes" id="UP001160483"/>
    </source>
</evidence>
<evidence type="ECO:0000313" key="17">
    <source>
        <dbReference type="EMBL" id="CAH0515127.1"/>
    </source>
</evidence>
<dbReference type="Proteomes" id="UP001158986">
    <property type="component" value="Unassembled WGS sequence"/>
</dbReference>
<evidence type="ECO:0000313" key="13">
    <source>
        <dbReference type="EMBL" id="CAH0479537.1"/>
    </source>
</evidence>
<evidence type="ECO:0000313" key="14">
    <source>
        <dbReference type="EMBL" id="CAH0479538.1"/>
    </source>
</evidence>
<dbReference type="EMBL" id="CAKKTJ010000319">
    <property type="protein sequence ID" value="CAH0479540.1"/>
    <property type="molecule type" value="Genomic_DNA"/>
</dbReference>
<sequence length="141" mass="14646">MYSKILILVGILAAGIASADVPLSVEHDVTYALAESVGISSTRSLRAMTEQTAMSVTASSVCDTMSEKSGGLLDLLVLLDLTLIGATDAKDFQACCNACVDSDICIAFNFRLLDINACLLIGSLSGRTGSLLSLQAALNIL</sequence>
<keyword evidence="19" id="KW-1185">Reference proteome</keyword>
<evidence type="ECO:0000313" key="5">
    <source>
        <dbReference type="EMBL" id="CAH0479529.1"/>
    </source>
</evidence>
<dbReference type="EMBL" id="CAKKTJ010000319">
    <property type="protein sequence ID" value="CAH0479529.1"/>
    <property type="molecule type" value="Genomic_DNA"/>
</dbReference>
<proteinExistence type="predicted"/>